<protein>
    <recommendedName>
        <fullName evidence="3">Two component regulator three Y domain-containing protein</fullName>
    </recommendedName>
</protein>
<sequence>MMFLILTILVSGIDLGEVKWESLLNANHIYDIEPLENGAWCATNGGLHFFSIDDSAFTESYTNIEGLPHNTCRSLELLPNGYLWAGTDRGLALYDPSKDEIIPYSSIEDTVFSLDFASDTLAVGTGNGVFLIDINGTPAEFGDDILCLPVDLADKPGRVVSWFAGDLWIGSETGLIRYTPDTDEASVLLNSSVRDINCQDSVDVLIPDGVERYRGTEAGFEGLFDIPDTSIHLTSLAHSADTVYVTFTGGSGLYQRLLRWIESDETLDSLGFWVDVPNGKDPHWSRYLQVIECDEWGRVWIGSGNNQYQGDGLIVWDVSQGYEGFEVGGLSSNISRLVFLDDNENLWVTHFIQSHTGVSRYTPEGSWENYYYSIEYSDDTVGFDASSFVVDSDSRGRVVFGSWWAKHAVFRFDPLTEGWEEYHWGEGSDRNILSWLAVDPYDRIWAAHFGTNELISVVSADLSGVEAEIPWPYGDVYSMKFDSDGNVWFASRAGLIVLHSEDLQDSPGLGEIDYEISDRTVWDIELDGSGGLWGATSQGVFHLDQEGIDWYDTENNNQIPENDFRAVDRDPWGGFYFLTRNKGLVVYDPAGTAYDTSTALWQRVSAENSPLISGFPYTWLDTDRTGRLAIGTEGGGVSLLTFPQSSDSAGRQISVYPNPCYT</sequence>
<name>A0A9D5KAS7_UNCW3</name>
<accession>A0A9D5KAS7</accession>
<dbReference type="Pfam" id="PF07494">
    <property type="entry name" value="Reg_prop"/>
    <property type="match status" value="1"/>
</dbReference>
<evidence type="ECO:0000313" key="2">
    <source>
        <dbReference type="Proteomes" id="UP000630660"/>
    </source>
</evidence>
<dbReference type="SUPFAM" id="SSF63829">
    <property type="entry name" value="Calcium-dependent phosphotriesterase"/>
    <property type="match status" value="2"/>
</dbReference>
<comment type="caution">
    <text evidence="1">The sequence shown here is derived from an EMBL/GenBank/DDBJ whole genome shotgun (WGS) entry which is preliminary data.</text>
</comment>
<organism evidence="1 2">
    <name type="scientific">candidate division WOR-3 bacterium</name>
    <dbReference type="NCBI Taxonomy" id="2052148"/>
    <lineage>
        <taxon>Bacteria</taxon>
        <taxon>Bacteria division WOR-3</taxon>
    </lineage>
</organism>
<dbReference type="InterPro" id="IPR015943">
    <property type="entry name" value="WD40/YVTN_repeat-like_dom_sf"/>
</dbReference>
<dbReference type="Gene3D" id="2.130.10.10">
    <property type="entry name" value="YVTN repeat-like/Quinoprotein amine dehydrogenase"/>
    <property type="match status" value="3"/>
</dbReference>
<dbReference type="AlphaFoldDB" id="A0A9D5KAS7"/>
<dbReference type="Proteomes" id="UP000630660">
    <property type="component" value="Unassembled WGS sequence"/>
</dbReference>
<dbReference type="InterPro" id="IPR011110">
    <property type="entry name" value="Reg_prop"/>
</dbReference>
<proteinExistence type="predicted"/>
<feature type="non-terminal residue" evidence="1">
    <location>
        <position position="662"/>
    </location>
</feature>
<dbReference type="EMBL" id="WJKJ01000350">
    <property type="protein sequence ID" value="MBD3365662.1"/>
    <property type="molecule type" value="Genomic_DNA"/>
</dbReference>
<gene>
    <name evidence="1" type="ORF">GF359_10660</name>
</gene>
<evidence type="ECO:0008006" key="3">
    <source>
        <dbReference type="Google" id="ProtNLM"/>
    </source>
</evidence>
<evidence type="ECO:0000313" key="1">
    <source>
        <dbReference type="EMBL" id="MBD3365662.1"/>
    </source>
</evidence>
<reference evidence="1" key="1">
    <citation type="submission" date="2019-11" db="EMBL/GenBank/DDBJ databases">
        <title>Microbial mats filling the niche in hypersaline microbial mats.</title>
        <authorList>
            <person name="Wong H.L."/>
            <person name="Macleod F.I."/>
            <person name="White R.A. III"/>
            <person name="Burns B.P."/>
        </authorList>
    </citation>
    <scope>NUCLEOTIDE SEQUENCE</scope>
    <source>
        <strain evidence="1">Bin_327</strain>
    </source>
</reference>